<protein>
    <submittedName>
        <fullName evidence="9">TonB-dependent receptor</fullName>
    </submittedName>
</protein>
<dbReference type="NCBIfam" id="TIGR04056">
    <property type="entry name" value="OMP_RagA_SusC"/>
    <property type="match status" value="1"/>
</dbReference>
<dbReference type="PROSITE" id="PS52016">
    <property type="entry name" value="TONB_DEPENDENT_REC_3"/>
    <property type="match status" value="1"/>
</dbReference>
<evidence type="ECO:0000256" key="6">
    <source>
        <dbReference type="ARBA" id="ARBA00023237"/>
    </source>
</evidence>
<comment type="similarity">
    <text evidence="7">Belongs to the TonB-dependent receptor family.</text>
</comment>
<keyword evidence="6 7" id="KW-0998">Cell outer membrane</keyword>
<evidence type="ECO:0000256" key="7">
    <source>
        <dbReference type="PROSITE-ProRule" id="PRU01360"/>
    </source>
</evidence>
<evidence type="ECO:0000313" key="10">
    <source>
        <dbReference type="Proteomes" id="UP001580928"/>
    </source>
</evidence>
<comment type="caution">
    <text evidence="9">The sequence shown here is derived from an EMBL/GenBank/DDBJ whole genome shotgun (WGS) entry which is preliminary data.</text>
</comment>
<dbReference type="SUPFAM" id="SSF56935">
    <property type="entry name" value="Porins"/>
    <property type="match status" value="1"/>
</dbReference>
<evidence type="ECO:0000256" key="2">
    <source>
        <dbReference type="ARBA" id="ARBA00022448"/>
    </source>
</evidence>
<dbReference type="Pfam" id="PF13715">
    <property type="entry name" value="CarbopepD_reg_2"/>
    <property type="match status" value="1"/>
</dbReference>
<dbReference type="Pfam" id="PF07715">
    <property type="entry name" value="Plug"/>
    <property type="match status" value="1"/>
</dbReference>
<dbReference type="InterPro" id="IPR036942">
    <property type="entry name" value="Beta-barrel_TonB_sf"/>
</dbReference>
<feature type="domain" description="TonB-dependent receptor plug" evidence="8">
    <location>
        <begin position="144"/>
        <end position="248"/>
    </location>
</feature>
<accession>A0ABV5CB15</accession>
<keyword evidence="4 7" id="KW-0812">Transmembrane</keyword>
<organism evidence="9 10">
    <name type="scientific">Albibacterium profundi</name>
    <dbReference type="NCBI Taxonomy" id="3134906"/>
    <lineage>
        <taxon>Bacteria</taxon>
        <taxon>Pseudomonadati</taxon>
        <taxon>Bacteroidota</taxon>
        <taxon>Sphingobacteriia</taxon>
        <taxon>Sphingobacteriales</taxon>
        <taxon>Sphingobacteriaceae</taxon>
        <taxon>Albibacterium</taxon>
    </lineage>
</organism>
<evidence type="ECO:0000256" key="3">
    <source>
        <dbReference type="ARBA" id="ARBA00022452"/>
    </source>
</evidence>
<dbReference type="SUPFAM" id="SSF49464">
    <property type="entry name" value="Carboxypeptidase regulatory domain-like"/>
    <property type="match status" value="1"/>
</dbReference>
<dbReference type="InterPro" id="IPR037066">
    <property type="entry name" value="Plug_dom_sf"/>
</dbReference>
<keyword evidence="2 7" id="KW-0813">Transport</keyword>
<dbReference type="Proteomes" id="UP001580928">
    <property type="component" value="Unassembled WGS sequence"/>
</dbReference>
<dbReference type="NCBIfam" id="TIGR04057">
    <property type="entry name" value="SusC_RagA_signa"/>
    <property type="match status" value="1"/>
</dbReference>
<name>A0ABV5CB15_9SPHI</name>
<evidence type="ECO:0000256" key="1">
    <source>
        <dbReference type="ARBA" id="ARBA00004571"/>
    </source>
</evidence>
<keyword evidence="10" id="KW-1185">Reference proteome</keyword>
<dbReference type="InterPro" id="IPR008969">
    <property type="entry name" value="CarboxyPept-like_regulatory"/>
</dbReference>
<sequence>MKKNIKGKAYWPNSVGLAVCLLVSIGTISTLSAGERGALVPSRVNVSSLYNQTSVSGRVTNPQGLPMQGINVQVKGTEVSTVTNEDGEFTIQVPSNDAILVFSFLGYDNQEVTVGSKREIQVTLTESLEELDEVVVIGYGSVRKKDLTGAVSVVDTREMAKTGSATIAQSIQGLATGVNVRNTGNAGSDASIEIRGIGNLTNNNPLWVIDGLITSAGADFNPNDVESVQILKDASAAAIYGSRAANGVIIVTTKKGKKGPAVVDFSIRESFDWSPRYDLMGAEEYKKYNDMAYKEAIKDGVWSGNLQDHADINTDWQDETMGTALVQDYNVSISGGGDAGNYFLSGGYYNNDGIMYGNSFDRYTFRVNTEGNKGIFSFGESFSFAQTDRDPLQTSSYIDIIRMLPTIAVRNPDNLGGFGYGNEANARTFATNPIAREEIEDTNTKIYRMRGTFWGQAQITKSLSYKLNVGIDYIFDEYRYFRKEGNWTMNQEYRDPTGSKNRIKETNELIENTLNFDHDFGKHHVDAVAGLTYQHQYWEDVGAQRLKFPFLGGDYITVLNAGQENQTNWNSIQEYALISYLGRANYIFDDKYFATVTFRRDGSSKLSLANRWDNFYSISGAWRVSNEDFFEVPWINDLKIRANYGEIGNAAFPGNWSYLGTLNPNIVTVFGSDQSLVNGATQVQIVNENLRWERTAQTNIGVDALFLDNRLSATAEYYNSETRDVLTGMQISMTTGNQGGAPLANVASLKNTGFELGLMWRDQIGDFNYNVGTNITTLKNEILELGYGNEVFYTGQTRSEIGRSLGEYYLLKTDGLFRTQADIDNYVNSAGDPITIEGKRPQLGDLRYIDTDDNGQITTGDRQIVGDPWADLLLSVNAGFSFKNIDFSMLWSGQFGNDVLNGGMRQGRLFADNSNYIRFESGHEPYQENPDSDFPRIIYADTRNTRGDSDIWLENGSYLRLRNIQLGYTFDDQFLNRINLDGLRVFVSGNNLVTITKYKGLDPDFINTNVWDRGTDNMAFPNPRTFMFGLQVSF</sequence>
<evidence type="ECO:0000256" key="4">
    <source>
        <dbReference type="ARBA" id="ARBA00022692"/>
    </source>
</evidence>
<dbReference type="Gene3D" id="2.40.170.20">
    <property type="entry name" value="TonB-dependent receptor, beta-barrel domain"/>
    <property type="match status" value="1"/>
</dbReference>
<dbReference type="EMBL" id="JBBVGT010000002">
    <property type="protein sequence ID" value="MFB5944743.1"/>
    <property type="molecule type" value="Genomic_DNA"/>
</dbReference>
<dbReference type="InterPro" id="IPR023997">
    <property type="entry name" value="TonB-dep_OMP_SusC/RagA_CS"/>
</dbReference>
<evidence type="ECO:0000259" key="8">
    <source>
        <dbReference type="Pfam" id="PF07715"/>
    </source>
</evidence>
<reference evidence="9 10" key="1">
    <citation type="submission" date="2024-04" db="EMBL/GenBank/DDBJ databases">
        <title>Albibacterium profundi sp. nov., isolated from sediment of the Challenger Deep of Mariana Trench.</title>
        <authorList>
            <person name="Wang Y."/>
        </authorList>
    </citation>
    <scope>NUCLEOTIDE SEQUENCE [LARGE SCALE GENOMIC DNA]</scope>
    <source>
        <strain evidence="9 10">RHL897</strain>
    </source>
</reference>
<keyword evidence="5 7" id="KW-0472">Membrane</keyword>
<keyword evidence="9" id="KW-0675">Receptor</keyword>
<dbReference type="InterPro" id="IPR023996">
    <property type="entry name" value="TonB-dep_OMP_SusC/RagA"/>
</dbReference>
<proteinExistence type="inferred from homology"/>
<dbReference type="InterPro" id="IPR012910">
    <property type="entry name" value="Plug_dom"/>
</dbReference>
<evidence type="ECO:0000313" key="9">
    <source>
        <dbReference type="EMBL" id="MFB5944743.1"/>
    </source>
</evidence>
<dbReference type="Gene3D" id="2.170.130.10">
    <property type="entry name" value="TonB-dependent receptor, plug domain"/>
    <property type="match status" value="1"/>
</dbReference>
<dbReference type="InterPro" id="IPR039426">
    <property type="entry name" value="TonB-dep_rcpt-like"/>
</dbReference>
<gene>
    <name evidence="9" type="ORF">WKR92_02740</name>
</gene>
<keyword evidence="3 7" id="KW-1134">Transmembrane beta strand</keyword>
<evidence type="ECO:0000256" key="5">
    <source>
        <dbReference type="ARBA" id="ARBA00023136"/>
    </source>
</evidence>
<dbReference type="RefSeq" id="WP_375556304.1">
    <property type="nucleotide sequence ID" value="NZ_JBBVGT010000002.1"/>
</dbReference>
<comment type="subcellular location">
    <subcellularLocation>
        <location evidence="1 7">Cell outer membrane</location>
        <topology evidence="1 7">Multi-pass membrane protein</topology>
    </subcellularLocation>
</comment>
<dbReference type="Gene3D" id="2.60.40.1120">
    <property type="entry name" value="Carboxypeptidase-like, regulatory domain"/>
    <property type="match status" value="1"/>
</dbReference>